<feature type="region of interest" description="Disordered" evidence="2">
    <location>
        <begin position="272"/>
        <end position="372"/>
    </location>
</feature>
<feature type="compositionally biased region" description="Low complexity" evidence="2">
    <location>
        <begin position="798"/>
        <end position="813"/>
    </location>
</feature>
<gene>
    <name evidence="3" type="ORF">DHEL01_v200093</name>
</gene>
<feature type="compositionally biased region" description="Polar residues" evidence="2">
    <location>
        <begin position="538"/>
        <end position="549"/>
    </location>
</feature>
<feature type="region of interest" description="Disordered" evidence="2">
    <location>
        <begin position="1"/>
        <end position="91"/>
    </location>
</feature>
<feature type="compositionally biased region" description="Basic and acidic residues" evidence="2">
    <location>
        <begin position="299"/>
        <end position="313"/>
    </location>
</feature>
<dbReference type="OrthoDB" id="5243297at2759"/>
<dbReference type="InParanoid" id="A0A2P5IG86"/>
<feature type="region of interest" description="Disordered" evidence="2">
    <location>
        <begin position="115"/>
        <end position="174"/>
    </location>
</feature>
<dbReference type="Gene3D" id="1.10.287.1490">
    <property type="match status" value="1"/>
</dbReference>
<feature type="compositionally biased region" description="Low complexity" evidence="2">
    <location>
        <begin position="130"/>
        <end position="142"/>
    </location>
</feature>
<keyword evidence="4" id="KW-1185">Reference proteome</keyword>
<proteinExistence type="predicted"/>
<accession>A0A2P5IG86</accession>
<feature type="coiled-coil region" evidence="1">
    <location>
        <begin position="628"/>
        <end position="697"/>
    </location>
</feature>
<comment type="caution">
    <text evidence="3">The sequence shown here is derived from an EMBL/GenBank/DDBJ whole genome shotgun (WGS) entry which is preliminary data.</text>
</comment>
<reference evidence="3" key="1">
    <citation type="submission" date="2017-09" db="EMBL/GenBank/DDBJ databases">
        <title>Polyketide synthases of a Diaporthe helianthi virulent isolate.</title>
        <authorList>
            <person name="Baroncelli R."/>
        </authorList>
    </citation>
    <scope>NUCLEOTIDE SEQUENCE [LARGE SCALE GENOMIC DNA]</scope>
    <source>
        <strain evidence="3">7/96</strain>
    </source>
</reference>
<feature type="compositionally biased region" description="Gly residues" evidence="2">
    <location>
        <begin position="314"/>
        <end position="323"/>
    </location>
</feature>
<keyword evidence="1" id="KW-0175">Coiled coil</keyword>
<organism evidence="3 4">
    <name type="scientific">Diaporthe helianthi</name>
    <dbReference type="NCBI Taxonomy" id="158607"/>
    <lineage>
        <taxon>Eukaryota</taxon>
        <taxon>Fungi</taxon>
        <taxon>Dikarya</taxon>
        <taxon>Ascomycota</taxon>
        <taxon>Pezizomycotina</taxon>
        <taxon>Sordariomycetes</taxon>
        <taxon>Sordariomycetidae</taxon>
        <taxon>Diaporthales</taxon>
        <taxon>Diaporthaceae</taxon>
        <taxon>Diaporthe</taxon>
    </lineage>
</organism>
<feature type="region of interest" description="Disordered" evidence="2">
    <location>
        <begin position="791"/>
        <end position="813"/>
    </location>
</feature>
<feature type="compositionally biased region" description="Low complexity" evidence="2">
    <location>
        <begin position="75"/>
        <end position="91"/>
    </location>
</feature>
<evidence type="ECO:0000313" key="3">
    <source>
        <dbReference type="EMBL" id="POS81520.1"/>
    </source>
</evidence>
<evidence type="ECO:0000256" key="1">
    <source>
        <dbReference type="SAM" id="Coils"/>
    </source>
</evidence>
<feature type="coiled-coil region" evidence="1">
    <location>
        <begin position="207"/>
        <end position="269"/>
    </location>
</feature>
<sequence>MARDHQPIALRRTQRTRQQHRLDQMPKTPGPASTRKSSRATGAAQQKKPAAATTTTTTATRTVGRPARKTKKTKASVSESASVATAADDATDDSVTLVDDADGSITALEFDIPISCSPRRNNNKRKRRPSFTTTATSSSPSSQNGERTPTTIKKVRRHTGTNNKNWSSSSSPSSVVHILPLRTQILDDHIKRRIRRNGLSAEMNDAYGEKRARRQKTLEELRRARDELRDRDAEIERLRELTALFGDGCSSQQQTHLDLEMELSRLREEVLGHRKRRRGGGGGDDHDDVELTSSPPVAAREDHDDDHDHDHDGWGGMGGMSDDGGSDDAGGDFGVHDFDDDDEFGETSVAELDSGGTLGQHRQHQQPNPTAETRPAALHLHGMITLTPPSTSPAKLASSPVRQIHSSSNGSSSMTPCDAGVQAAATMSATDAASQVCLPAPAMDALHEELGVLRAEVSSLNETLQGQDALRARVGEKLARHQLSADGSPSSAQAEGQGQDFELQLDIVLQDLAEKTGRLAELSDLLMPVPPSSSSSSTNGTATDNKQEATAQLSAALQSVRDTLADLDPSVTPLPQSAAPTLILAATRLRELDAALRQRTAAHAAELSALSADLAASRASEAEKTTQVANLSADIAHLADTIAALRDEVDTLQSTSASQQTDLDSARDAALQQKTFAAEAEARLAEAVARVSLLSRQLGEREAELEGRDGEVGRLRGELAAAGVTIAKLRGDAAREMGRSRDVVRAMRAQMVAALRVGEGFLGEDVVAAKTEDGVGGVVVVVGGNERVIAAPRDPSDDSGLGLEDLGEGLQLA</sequence>
<dbReference type="Proteomes" id="UP000094444">
    <property type="component" value="Unassembled WGS sequence"/>
</dbReference>
<name>A0A2P5IG86_DIAHE</name>
<feature type="region of interest" description="Disordered" evidence="2">
    <location>
        <begin position="526"/>
        <end position="549"/>
    </location>
</feature>
<evidence type="ECO:0000313" key="4">
    <source>
        <dbReference type="Proteomes" id="UP000094444"/>
    </source>
</evidence>
<evidence type="ECO:0000256" key="2">
    <source>
        <dbReference type="SAM" id="MobiDB-lite"/>
    </source>
</evidence>
<feature type="compositionally biased region" description="Low complexity" evidence="2">
    <location>
        <begin position="40"/>
        <end position="65"/>
    </location>
</feature>
<dbReference type="EMBL" id="MAVT02000003">
    <property type="protein sequence ID" value="POS81520.1"/>
    <property type="molecule type" value="Genomic_DNA"/>
</dbReference>
<dbReference type="STRING" id="158607.A0A2P5IG86"/>
<protein>
    <submittedName>
        <fullName evidence="3">Uncharacterized protein</fullName>
    </submittedName>
</protein>
<dbReference type="AlphaFoldDB" id="A0A2P5IG86"/>